<accession>A0AAE1WBW5</accession>
<keyword evidence="1" id="KW-0472">Membrane</keyword>
<reference evidence="2" key="1">
    <citation type="submission" date="2020-06" db="EMBL/GenBank/DDBJ databases">
        <authorList>
            <person name="Li T."/>
            <person name="Hu X."/>
            <person name="Zhang T."/>
            <person name="Song X."/>
            <person name="Zhang H."/>
            <person name="Dai N."/>
            <person name="Sheng W."/>
            <person name="Hou X."/>
            <person name="Wei L."/>
        </authorList>
    </citation>
    <scope>NUCLEOTIDE SEQUENCE</scope>
    <source>
        <strain evidence="2">K16</strain>
        <tissue evidence="2">Leaf</tissue>
    </source>
</reference>
<name>A0AAE1WBW5_9LAMI</name>
<keyword evidence="3" id="KW-1185">Reference proteome</keyword>
<sequence length="259" mass="30487">MEMKCDNQKIDKLKVKLNMFEIEVESRGKVDGEDYWHLTGFYGEPDTGKDPTPGIYCSGFLQYLVSFSFVWVIPTRFSQTMKRKDTSSHRNSRFAHSGKHWRIVVVKDSWNESIGNLELEMDLRQQLEGCKLRLIKWNKKQFRDTRKMIEIVSSIQLADFTKESRTCLSSSKVDLETLLSVEEIKLKQWGKETWLTDRDSNTMFLHPKASQGKKFNQIERVRDELGQWCEDSTLVQGVIQRYFHTIFSSTELTKYLHHI</sequence>
<comment type="caution">
    <text evidence="2">The sequence shown here is derived from an EMBL/GenBank/DDBJ whole genome shotgun (WGS) entry which is preliminary data.</text>
</comment>
<dbReference type="AlphaFoldDB" id="A0AAE1WBW5"/>
<evidence type="ECO:0000256" key="1">
    <source>
        <dbReference type="SAM" id="Phobius"/>
    </source>
</evidence>
<keyword evidence="1" id="KW-1133">Transmembrane helix</keyword>
<gene>
    <name evidence="2" type="ORF">Sango_2100700</name>
</gene>
<evidence type="ECO:0000313" key="3">
    <source>
        <dbReference type="Proteomes" id="UP001289374"/>
    </source>
</evidence>
<dbReference type="EMBL" id="JACGWL010000012">
    <property type="protein sequence ID" value="KAK4390374.1"/>
    <property type="molecule type" value="Genomic_DNA"/>
</dbReference>
<organism evidence="2 3">
    <name type="scientific">Sesamum angolense</name>
    <dbReference type="NCBI Taxonomy" id="2727404"/>
    <lineage>
        <taxon>Eukaryota</taxon>
        <taxon>Viridiplantae</taxon>
        <taxon>Streptophyta</taxon>
        <taxon>Embryophyta</taxon>
        <taxon>Tracheophyta</taxon>
        <taxon>Spermatophyta</taxon>
        <taxon>Magnoliopsida</taxon>
        <taxon>eudicotyledons</taxon>
        <taxon>Gunneridae</taxon>
        <taxon>Pentapetalae</taxon>
        <taxon>asterids</taxon>
        <taxon>lamiids</taxon>
        <taxon>Lamiales</taxon>
        <taxon>Pedaliaceae</taxon>
        <taxon>Sesamum</taxon>
    </lineage>
</organism>
<feature type="transmembrane region" description="Helical" evidence="1">
    <location>
        <begin position="53"/>
        <end position="74"/>
    </location>
</feature>
<dbReference type="Proteomes" id="UP001289374">
    <property type="component" value="Unassembled WGS sequence"/>
</dbReference>
<protein>
    <submittedName>
        <fullName evidence="2">Uncharacterized protein</fullName>
    </submittedName>
</protein>
<keyword evidence="1" id="KW-0812">Transmembrane</keyword>
<evidence type="ECO:0000313" key="2">
    <source>
        <dbReference type="EMBL" id="KAK4390374.1"/>
    </source>
</evidence>
<proteinExistence type="predicted"/>
<reference evidence="2" key="2">
    <citation type="journal article" date="2024" name="Plant">
        <title>Genomic evolution and insights into agronomic trait innovations of Sesamum species.</title>
        <authorList>
            <person name="Miao H."/>
            <person name="Wang L."/>
            <person name="Qu L."/>
            <person name="Liu H."/>
            <person name="Sun Y."/>
            <person name="Le M."/>
            <person name="Wang Q."/>
            <person name="Wei S."/>
            <person name="Zheng Y."/>
            <person name="Lin W."/>
            <person name="Duan Y."/>
            <person name="Cao H."/>
            <person name="Xiong S."/>
            <person name="Wang X."/>
            <person name="Wei L."/>
            <person name="Li C."/>
            <person name="Ma Q."/>
            <person name="Ju M."/>
            <person name="Zhao R."/>
            <person name="Li G."/>
            <person name="Mu C."/>
            <person name="Tian Q."/>
            <person name="Mei H."/>
            <person name="Zhang T."/>
            <person name="Gao T."/>
            <person name="Zhang H."/>
        </authorList>
    </citation>
    <scope>NUCLEOTIDE SEQUENCE</scope>
    <source>
        <strain evidence="2">K16</strain>
    </source>
</reference>